<dbReference type="InterPro" id="IPR018062">
    <property type="entry name" value="HTH_AraC-typ_CS"/>
</dbReference>
<proteinExistence type="predicted"/>
<protein>
    <submittedName>
        <fullName evidence="5">Helix-turn-helix transcriptional regulator</fullName>
    </submittedName>
</protein>
<comment type="caution">
    <text evidence="5">The sequence shown here is derived from an EMBL/GenBank/DDBJ whole genome shotgun (WGS) entry which is preliminary data.</text>
</comment>
<organism evidence="5 6">
    <name type="scientific">Inhella proteolytica</name>
    <dbReference type="NCBI Taxonomy" id="2795029"/>
    <lineage>
        <taxon>Bacteria</taxon>
        <taxon>Pseudomonadati</taxon>
        <taxon>Pseudomonadota</taxon>
        <taxon>Betaproteobacteria</taxon>
        <taxon>Burkholderiales</taxon>
        <taxon>Sphaerotilaceae</taxon>
        <taxon>Inhella</taxon>
    </lineage>
</organism>
<feature type="domain" description="HTH araC/xylS-type" evidence="4">
    <location>
        <begin position="200"/>
        <end position="298"/>
    </location>
</feature>
<keyword evidence="3" id="KW-0804">Transcription</keyword>
<dbReference type="Proteomes" id="UP000613266">
    <property type="component" value="Unassembled WGS sequence"/>
</dbReference>
<dbReference type="GO" id="GO:0003700">
    <property type="term" value="F:DNA-binding transcription factor activity"/>
    <property type="evidence" value="ECO:0007669"/>
    <property type="project" value="InterPro"/>
</dbReference>
<evidence type="ECO:0000256" key="1">
    <source>
        <dbReference type="ARBA" id="ARBA00023015"/>
    </source>
</evidence>
<keyword evidence="2" id="KW-0238">DNA-binding</keyword>
<dbReference type="SUPFAM" id="SSF46689">
    <property type="entry name" value="Homeodomain-like"/>
    <property type="match status" value="2"/>
</dbReference>
<accession>A0A931IZP7</accession>
<reference evidence="5" key="1">
    <citation type="submission" date="2020-12" db="EMBL/GenBank/DDBJ databases">
        <title>The genome sequence of Inhella sp. 1Y17.</title>
        <authorList>
            <person name="Liu Y."/>
        </authorList>
    </citation>
    <scope>NUCLEOTIDE SEQUENCE</scope>
    <source>
        <strain evidence="5">1Y17</strain>
    </source>
</reference>
<dbReference type="EMBL" id="JAEDAK010000001">
    <property type="protein sequence ID" value="MBH9575455.1"/>
    <property type="molecule type" value="Genomic_DNA"/>
</dbReference>
<evidence type="ECO:0000313" key="5">
    <source>
        <dbReference type="EMBL" id="MBH9575455.1"/>
    </source>
</evidence>
<evidence type="ECO:0000256" key="3">
    <source>
        <dbReference type="ARBA" id="ARBA00023163"/>
    </source>
</evidence>
<dbReference type="InterPro" id="IPR020449">
    <property type="entry name" value="Tscrpt_reg_AraC-type_HTH"/>
</dbReference>
<evidence type="ECO:0000259" key="4">
    <source>
        <dbReference type="PROSITE" id="PS01124"/>
    </source>
</evidence>
<dbReference type="PROSITE" id="PS00041">
    <property type="entry name" value="HTH_ARAC_FAMILY_1"/>
    <property type="match status" value="1"/>
</dbReference>
<keyword evidence="6" id="KW-1185">Reference proteome</keyword>
<dbReference type="AlphaFoldDB" id="A0A931IZP7"/>
<dbReference type="PANTHER" id="PTHR46796">
    <property type="entry name" value="HTH-TYPE TRANSCRIPTIONAL ACTIVATOR RHAS-RELATED"/>
    <property type="match status" value="1"/>
</dbReference>
<evidence type="ECO:0000256" key="2">
    <source>
        <dbReference type="ARBA" id="ARBA00023125"/>
    </source>
</evidence>
<dbReference type="InterPro" id="IPR018060">
    <property type="entry name" value="HTH_AraC"/>
</dbReference>
<keyword evidence="1" id="KW-0805">Transcription regulation</keyword>
<dbReference type="PROSITE" id="PS01124">
    <property type="entry name" value="HTH_ARAC_FAMILY_2"/>
    <property type="match status" value="1"/>
</dbReference>
<dbReference type="RefSeq" id="WP_198109074.1">
    <property type="nucleotide sequence ID" value="NZ_JAEDAK010000001.1"/>
</dbReference>
<dbReference type="Gene3D" id="1.10.10.60">
    <property type="entry name" value="Homeodomain-like"/>
    <property type="match status" value="2"/>
</dbReference>
<dbReference type="InterPro" id="IPR009057">
    <property type="entry name" value="Homeodomain-like_sf"/>
</dbReference>
<dbReference type="PANTHER" id="PTHR46796:SF14">
    <property type="entry name" value="TRANSCRIPTIONAL REGULATORY PROTEIN"/>
    <property type="match status" value="1"/>
</dbReference>
<dbReference type="SMART" id="SM00342">
    <property type="entry name" value="HTH_ARAC"/>
    <property type="match status" value="1"/>
</dbReference>
<evidence type="ECO:0000313" key="6">
    <source>
        <dbReference type="Proteomes" id="UP000613266"/>
    </source>
</evidence>
<dbReference type="Pfam" id="PF12833">
    <property type="entry name" value="HTH_18"/>
    <property type="match status" value="1"/>
</dbReference>
<name>A0A931IZP7_9BURK</name>
<dbReference type="InterPro" id="IPR050204">
    <property type="entry name" value="AraC_XylS_family_regulators"/>
</dbReference>
<sequence>MPAIDSTQALQQWFQRSGVRAPLAACMGPLPQTGASIARWARAEPDPRIQAVQPHPDSYRIALMLKPLESQIWVGERAVWGGVIGAHRFRICPPGTPSRWRQLSGCDIVNLFIPVSTVQALAEHGGLPAGPQLAATLFAPDRLVLDLVGKMLDAPTLAGTLAPQYCDGLVNALLCYLLERYGKTESGGATPAGLGGSRLRALLAFLEAELAREIPIAEMARHCGMSESHFSRAFHAAMGLPPHQYLLKLRLERASQALREGDAPVTQIALDLGFSSPSHFARCFAARYGLPPARYRREQGRGEAPH</sequence>
<dbReference type="PRINTS" id="PR00032">
    <property type="entry name" value="HTHARAC"/>
</dbReference>
<gene>
    <name evidence="5" type="ORF">I7X39_00925</name>
</gene>
<dbReference type="GO" id="GO:0043565">
    <property type="term" value="F:sequence-specific DNA binding"/>
    <property type="evidence" value="ECO:0007669"/>
    <property type="project" value="InterPro"/>
</dbReference>